<gene>
    <name evidence="1" type="ORF">PGCG_00008</name>
</gene>
<dbReference type="EMBL" id="KC662249">
    <property type="protein sequence ID" value="AGM15320.1"/>
    <property type="molecule type" value="Genomic_DNA"/>
</dbReference>
<organism evidence="1 2">
    <name type="scientific">Phaeocystis globosa virus PgV-16T</name>
    <dbReference type="NCBI Taxonomy" id="3071227"/>
    <lineage>
        <taxon>Viruses</taxon>
        <taxon>Varidnaviria</taxon>
        <taxon>Bamfordvirae</taxon>
        <taxon>Nucleocytoviricota</taxon>
        <taxon>Megaviricetes</taxon>
        <taxon>Imitervirales</taxon>
        <taxon>Mesomimiviridae</taxon>
        <taxon>Tethysvirus</taxon>
        <taxon>Tethysvirus hollandense</taxon>
    </lineage>
</organism>
<sequence>MRLTDVLTATDTNPLYYKFVPIFIKAWLKLFPDINIHIVLIADAMIPELEPYAEYIKLFPPIPNVKSSFIAQNIRLLYPCLIKSEGGVLITDMDIIPMNRNYYTEPIKDIADDKFVCYRQLGCVGENEMVICYNVAHPEVWRSVFSIKTEADIVYMIQTVLYNNMEFVGHSNMPFWITDQLYLFNSTQNWNKKVNVNKLVILNDDFCKFKRLDRGNFPNSTVLSNSIQTGQYSDYHMYRPYDKYKQLNDNIVNLL</sequence>
<dbReference type="Proteomes" id="UP000204225">
    <property type="component" value="Segment"/>
</dbReference>
<evidence type="ECO:0000313" key="2">
    <source>
        <dbReference type="Proteomes" id="UP000204225"/>
    </source>
</evidence>
<keyword evidence="2" id="KW-1185">Reference proteome</keyword>
<proteinExistence type="predicted"/>
<name>A0AC59EWG4_9VIRU</name>
<evidence type="ECO:0000313" key="1">
    <source>
        <dbReference type="EMBL" id="AGM15320.1"/>
    </source>
</evidence>
<protein>
    <submittedName>
        <fullName evidence="1">Uncharacterized protein</fullName>
    </submittedName>
</protein>
<accession>A0AC59EWG4</accession>
<reference evidence="1 2" key="1">
    <citation type="journal article" date="2013" name="Proc. Natl. Acad. Sci. U.S.A.">
        <title>Genome of Phaeocystis globosa virus PgV-16T highlights the common ancestry of the largest known DNA viruses infecting eukaryotes.</title>
        <authorList>
            <person name="Santini S."/>
            <person name="Jeudy S."/>
            <person name="Bartoli J."/>
            <person name="Poirot O."/>
            <person name="Lescot M."/>
            <person name="Abergel C."/>
            <person name="Barbe V."/>
            <person name="Wommack K.E."/>
            <person name="Noordeloos A.A."/>
            <person name="Brussaard C.P."/>
            <person name="Claverie J.M."/>
        </authorList>
    </citation>
    <scope>NUCLEOTIDE SEQUENCE [LARGE SCALE GENOMIC DNA]</scope>
    <source>
        <strain evidence="1 2">16T</strain>
    </source>
</reference>